<keyword evidence="4" id="KW-0479">Metal-binding</keyword>
<evidence type="ECO:0000256" key="14">
    <source>
        <dbReference type="ARBA" id="ARBA00045077"/>
    </source>
</evidence>
<dbReference type="PANTHER" id="PTHR33353:SF10">
    <property type="entry name" value="ENDO-BETA-1,4-GLUCANASE D"/>
    <property type="match status" value="1"/>
</dbReference>
<gene>
    <name evidence="18" type="ORF">EJ04DRAFT_608208</name>
</gene>
<dbReference type="Gene3D" id="2.70.50.70">
    <property type="match status" value="1"/>
</dbReference>
<accession>A0A9P4V1P7</accession>
<evidence type="ECO:0000256" key="5">
    <source>
        <dbReference type="ARBA" id="ARBA00022729"/>
    </source>
</evidence>
<evidence type="ECO:0000256" key="12">
    <source>
        <dbReference type="ARBA" id="ARBA00023326"/>
    </source>
</evidence>
<keyword evidence="6" id="KW-0136">Cellulose degradation</keyword>
<dbReference type="Pfam" id="PF03443">
    <property type="entry name" value="AA9"/>
    <property type="match status" value="1"/>
</dbReference>
<feature type="domain" description="Auxiliary Activity family 9 catalytic" evidence="17">
    <location>
        <begin position="20"/>
        <end position="225"/>
    </location>
</feature>
<name>A0A9P4V1P7_9PLEO</name>
<reference evidence="18" key="1">
    <citation type="journal article" date="2020" name="Stud. Mycol.">
        <title>101 Dothideomycetes genomes: a test case for predicting lifestyles and emergence of pathogens.</title>
        <authorList>
            <person name="Haridas S."/>
            <person name="Albert R."/>
            <person name="Binder M."/>
            <person name="Bloem J."/>
            <person name="Labutti K."/>
            <person name="Salamov A."/>
            <person name="Andreopoulos B."/>
            <person name="Baker S."/>
            <person name="Barry K."/>
            <person name="Bills G."/>
            <person name="Bluhm B."/>
            <person name="Cannon C."/>
            <person name="Castanera R."/>
            <person name="Culley D."/>
            <person name="Daum C."/>
            <person name="Ezra D."/>
            <person name="Gonzalez J."/>
            <person name="Henrissat B."/>
            <person name="Kuo A."/>
            <person name="Liang C."/>
            <person name="Lipzen A."/>
            <person name="Lutzoni F."/>
            <person name="Magnuson J."/>
            <person name="Mondo S."/>
            <person name="Nolan M."/>
            <person name="Ohm R."/>
            <person name="Pangilinan J."/>
            <person name="Park H.-J."/>
            <person name="Ramirez L."/>
            <person name="Alfaro M."/>
            <person name="Sun H."/>
            <person name="Tritt A."/>
            <person name="Yoshinaga Y."/>
            <person name="Zwiers L.-H."/>
            <person name="Turgeon B."/>
            <person name="Goodwin S."/>
            <person name="Spatafora J."/>
            <person name="Crous P."/>
            <person name="Grigoriev I."/>
        </authorList>
    </citation>
    <scope>NUCLEOTIDE SEQUENCE</scope>
    <source>
        <strain evidence="18">CBS 125425</strain>
    </source>
</reference>
<proteinExistence type="inferred from homology"/>
<dbReference type="InterPro" id="IPR049892">
    <property type="entry name" value="AA9"/>
</dbReference>
<evidence type="ECO:0000256" key="13">
    <source>
        <dbReference type="ARBA" id="ARBA00044502"/>
    </source>
</evidence>
<dbReference type="AlphaFoldDB" id="A0A9P4V1P7"/>
<dbReference type="GO" id="GO:0005576">
    <property type="term" value="C:extracellular region"/>
    <property type="evidence" value="ECO:0007669"/>
    <property type="project" value="UniProtKB-SubCell"/>
</dbReference>
<keyword evidence="11" id="KW-0119">Carbohydrate metabolism</keyword>
<evidence type="ECO:0000256" key="1">
    <source>
        <dbReference type="ARBA" id="ARBA00001973"/>
    </source>
</evidence>
<keyword evidence="19" id="KW-1185">Reference proteome</keyword>
<dbReference type="GO" id="GO:0004497">
    <property type="term" value="F:monooxygenase activity"/>
    <property type="evidence" value="ECO:0007669"/>
    <property type="project" value="UniProtKB-KW"/>
</dbReference>
<protein>
    <recommendedName>
        <fullName evidence="15">lytic cellulose monooxygenase (C4-dehydrogenating)</fullName>
        <ecNumber evidence="15">1.14.99.56</ecNumber>
    </recommendedName>
</protein>
<evidence type="ECO:0000256" key="7">
    <source>
        <dbReference type="ARBA" id="ARBA00023002"/>
    </source>
</evidence>
<comment type="subcellular location">
    <subcellularLocation>
        <location evidence="2">Secreted</location>
    </subcellularLocation>
</comment>
<keyword evidence="5 16" id="KW-0732">Signal</keyword>
<comment type="similarity">
    <text evidence="13">Belongs to the polysaccharide monooxygenase AA9 family.</text>
</comment>
<comment type="cofactor">
    <cofactor evidence="1">
        <name>Cu(2+)</name>
        <dbReference type="ChEBI" id="CHEBI:29036"/>
    </cofactor>
</comment>
<evidence type="ECO:0000256" key="6">
    <source>
        <dbReference type="ARBA" id="ARBA00023001"/>
    </source>
</evidence>
<evidence type="ECO:0000256" key="9">
    <source>
        <dbReference type="ARBA" id="ARBA00023033"/>
    </source>
</evidence>
<keyword evidence="3" id="KW-0964">Secreted</keyword>
<dbReference type="Proteomes" id="UP000799444">
    <property type="component" value="Unassembled WGS sequence"/>
</dbReference>
<keyword evidence="7" id="KW-0560">Oxidoreductase</keyword>
<evidence type="ECO:0000256" key="4">
    <source>
        <dbReference type="ARBA" id="ARBA00022723"/>
    </source>
</evidence>
<keyword evidence="9" id="KW-0503">Monooxygenase</keyword>
<dbReference type="EMBL" id="ML996176">
    <property type="protein sequence ID" value="KAF2732510.1"/>
    <property type="molecule type" value="Genomic_DNA"/>
</dbReference>
<dbReference type="InterPro" id="IPR005103">
    <property type="entry name" value="AA9_LPMO"/>
</dbReference>
<dbReference type="GO" id="GO:0030245">
    <property type="term" value="P:cellulose catabolic process"/>
    <property type="evidence" value="ECO:0007669"/>
    <property type="project" value="UniProtKB-KW"/>
</dbReference>
<feature type="chain" id="PRO_5040327135" description="lytic cellulose monooxygenase (C4-dehydrogenating)" evidence="16">
    <location>
        <begin position="20"/>
        <end position="245"/>
    </location>
</feature>
<evidence type="ECO:0000256" key="11">
    <source>
        <dbReference type="ARBA" id="ARBA00023277"/>
    </source>
</evidence>
<organism evidence="18 19">
    <name type="scientific">Polyplosphaeria fusca</name>
    <dbReference type="NCBI Taxonomy" id="682080"/>
    <lineage>
        <taxon>Eukaryota</taxon>
        <taxon>Fungi</taxon>
        <taxon>Dikarya</taxon>
        <taxon>Ascomycota</taxon>
        <taxon>Pezizomycotina</taxon>
        <taxon>Dothideomycetes</taxon>
        <taxon>Pleosporomycetidae</taxon>
        <taxon>Pleosporales</taxon>
        <taxon>Tetraplosphaeriaceae</taxon>
        <taxon>Polyplosphaeria</taxon>
    </lineage>
</organism>
<evidence type="ECO:0000256" key="3">
    <source>
        <dbReference type="ARBA" id="ARBA00022525"/>
    </source>
</evidence>
<keyword evidence="8" id="KW-0186">Copper</keyword>
<evidence type="ECO:0000259" key="17">
    <source>
        <dbReference type="Pfam" id="PF03443"/>
    </source>
</evidence>
<evidence type="ECO:0000256" key="16">
    <source>
        <dbReference type="SAM" id="SignalP"/>
    </source>
</evidence>
<evidence type="ECO:0000256" key="2">
    <source>
        <dbReference type="ARBA" id="ARBA00004613"/>
    </source>
</evidence>
<evidence type="ECO:0000313" key="19">
    <source>
        <dbReference type="Proteomes" id="UP000799444"/>
    </source>
</evidence>
<dbReference type="EC" id="1.14.99.56" evidence="15"/>
<keyword evidence="12" id="KW-0624">Polysaccharide degradation</keyword>
<keyword evidence="10" id="KW-1015">Disulfide bond</keyword>
<sequence length="245" mass="26855">MKSTTLWASCLLSSLGVHAHYIFATLSINHGPYSPDWQYIRKPVNPSWTPSGDYSYYPMFDVYSTDIRCGRNATTLGGGVQTATVQAGDHLSVGLSSAVSQVSHGGPGMFYMAKVPEGTKIEEWDADGDWVKIADLGHVEGTRAEWVTDKKSYKSMNVTIPATMPPGKYLLRIEHLFLRTGIKQTNFFVSCAHLEVKGSGGGKPGPTVKFPGAYDDFDLAIWAPLHTQGYWLDDYVTPGPSVWKG</sequence>
<comment type="catalytic activity">
    <reaction evidence="14">
        <text>[(1-&gt;4)-beta-D-glucosyl]n+m + reduced acceptor + O2 = 4-dehydro-beta-D-glucosyl-[(1-&gt;4)-beta-D-glucosyl]n-1 + [(1-&gt;4)-beta-D-glucosyl]m + acceptor + H2O.</text>
        <dbReference type="EC" id="1.14.99.56"/>
    </reaction>
</comment>
<feature type="signal peptide" evidence="16">
    <location>
        <begin position="1"/>
        <end position="19"/>
    </location>
</feature>
<dbReference type="PANTHER" id="PTHR33353">
    <property type="entry name" value="PUTATIVE (AFU_ORTHOLOGUE AFUA_1G12560)-RELATED"/>
    <property type="match status" value="1"/>
</dbReference>
<dbReference type="OrthoDB" id="6038816at2759"/>
<evidence type="ECO:0000256" key="8">
    <source>
        <dbReference type="ARBA" id="ARBA00023008"/>
    </source>
</evidence>
<evidence type="ECO:0000256" key="10">
    <source>
        <dbReference type="ARBA" id="ARBA00023157"/>
    </source>
</evidence>
<dbReference type="GO" id="GO:0046872">
    <property type="term" value="F:metal ion binding"/>
    <property type="evidence" value="ECO:0007669"/>
    <property type="project" value="UniProtKB-KW"/>
</dbReference>
<comment type="caution">
    <text evidence="18">The sequence shown here is derived from an EMBL/GenBank/DDBJ whole genome shotgun (WGS) entry which is preliminary data.</text>
</comment>
<evidence type="ECO:0000313" key="18">
    <source>
        <dbReference type="EMBL" id="KAF2732510.1"/>
    </source>
</evidence>
<evidence type="ECO:0000256" key="15">
    <source>
        <dbReference type="ARBA" id="ARBA00047174"/>
    </source>
</evidence>